<evidence type="ECO:0000313" key="1">
    <source>
        <dbReference type="EMBL" id="KZT69125.1"/>
    </source>
</evidence>
<dbReference type="Proteomes" id="UP000076727">
    <property type="component" value="Unassembled WGS sequence"/>
</dbReference>
<gene>
    <name evidence="1" type="ORF">DAEQUDRAFT_277261</name>
</gene>
<organism evidence="1 2">
    <name type="scientific">Daedalea quercina L-15889</name>
    <dbReference type="NCBI Taxonomy" id="1314783"/>
    <lineage>
        <taxon>Eukaryota</taxon>
        <taxon>Fungi</taxon>
        <taxon>Dikarya</taxon>
        <taxon>Basidiomycota</taxon>
        <taxon>Agaricomycotina</taxon>
        <taxon>Agaricomycetes</taxon>
        <taxon>Polyporales</taxon>
        <taxon>Fomitopsis</taxon>
    </lineage>
</organism>
<dbReference type="AlphaFoldDB" id="A0A165Q7T8"/>
<evidence type="ECO:0000313" key="2">
    <source>
        <dbReference type="Proteomes" id="UP000076727"/>
    </source>
</evidence>
<protein>
    <submittedName>
        <fullName evidence="1">Uncharacterized protein</fullName>
    </submittedName>
</protein>
<keyword evidence="2" id="KW-1185">Reference proteome</keyword>
<proteinExistence type="predicted"/>
<reference evidence="1 2" key="1">
    <citation type="journal article" date="2016" name="Mol. Biol. Evol.">
        <title>Comparative Genomics of Early-Diverging Mushroom-Forming Fungi Provides Insights into the Origins of Lignocellulose Decay Capabilities.</title>
        <authorList>
            <person name="Nagy L.G."/>
            <person name="Riley R."/>
            <person name="Tritt A."/>
            <person name="Adam C."/>
            <person name="Daum C."/>
            <person name="Floudas D."/>
            <person name="Sun H."/>
            <person name="Yadav J.S."/>
            <person name="Pangilinan J."/>
            <person name="Larsson K.H."/>
            <person name="Matsuura K."/>
            <person name="Barry K."/>
            <person name="Labutti K."/>
            <person name="Kuo R."/>
            <person name="Ohm R.A."/>
            <person name="Bhattacharya S.S."/>
            <person name="Shirouzu T."/>
            <person name="Yoshinaga Y."/>
            <person name="Martin F.M."/>
            <person name="Grigoriev I.V."/>
            <person name="Hibbett D.S."/>
        </authorList>
    </citation>
    <scope>NUCLEOTIDE SEQUENCE [LARGE SCALE GENOMIC DNA]</scope>
    <source>
        <strain evidence="1 2">L-15889</strain>
    </source>
</reference>
<accession>A0A165Q7T8</accession>
<dbReference type="EMBL" id="KV429060">
    <property type="protein sequence ID" value="KZT69125.1"/>
    <property type="molecule type" value="Genomic_DNA"/>
</dbReference>
<sequence length="137" mass="15612">MNAPVQVRTTLMNINAFISCKFSMGGIVTLRMFGTDGNTVTKMRCVAISACMEEQVAWESKNGGSMTPVLVPFLKEHSNPTHRELMEHRIAGLDNIVHAAHWSCRKKMPRPVYKGPRYQLCSTTRLVLMSKRRYYTF</sequence>
<dbReference type="OrthoDB" id="3223806at2759"/>
<name>A0A165Q7T8_9APHY</name>